<dbReference type="PANTHER" id="PTHR36577:SF3">
    <property type="entry name" value="DUF521 DOMAIN PROTEIN (AFU_ORTHOLOGUE AFUA_6G00490)"/>
    <property type="match status" value="1"/>
</dbReference>
<dbReference type="InterPro" id="IPR007506">
    <property type="entry name" value="PMDh-L-like_dom"/>
</dbReference>
<proteinExistence type="predicted"/>
<dbReference type="EMBL" id="SOKU01000039">
    <property type="protein sequence ID" value="TES86847.1"/>
    <property type="molecule type" value="Genomic_DNA"/>
</dbReference>
<feature type="domain" description="Phosphomevalonate dehydratase large subunit-like" evidence="3">
    <location>
        <begin position="2"/>
        <end position="87"/>
    </location>
</feature>
<evidence type="ECO:0000256" key="1">
    <source>
        <dbReference type="ARBA" id="ARBA00023004"/>
    </source>
</evidence>
<evidence type="ECO:0000256" key="2">
    <source>
        <dbReference type="ARBA" id="ARBA00023239"/>
    </source>
</evidence>
<reference evidence="4 5" key="1">
    <citation type="submission" date="2019-03" db="EMBL/GenBank/DDBJ databases">
        <title>Metabolic potential of uncultured bacteria and archaea associated with petroleum seepage in deep-sea sediments.</title>
        <authorList>
            <person name="Dong X."/>
            <person name="Hubert C."/>
        </authorList>
    </citation>
    <scope>NUCLEOTIDE SEQUENCE [LARGE SCALE GENOMIC DNA]</scope>
    <source>
        <strain evidence="4">E44_bin92</strain>
    </source>
</reference>
<sequence>MEGKKVHGSVVFWVFTSRGVYEWLKNCEMLKDLTDSRVMVFYHGCSLQYPHKTWHFITVMTNSAKSATYCYSETGLDVAYGSLEECLDTAAHGKIGRRNSLWRKYKKGVAWYLEKAKGILPYPA</sequence>
<dbReference type="Proteomes" id="UP000320781">
    <property type="component" value="Unassembled WGS sequence"/>
</dbReference>
<name>A0A523QM17_UNCAE</name>
<dbReference type="GO" id="GO:0016829">
    <property type="term" value="F:lyase activity"/>
    <property type="evidence" value="ECO:0007669"/>
    <property type="project" value="UniProtKB-KW"/>
</dbReference>
<accession>A0A523QM17</accession>
<evidence type="ECO:0000313" key="5">
    <source>
        <dbReference type="Proteomes" id="UP000320781"/>
    </source>
</evidence>
<dbReference type="PANTHER" id="PTHR36577">
    <property type="entry name" value="DUF521 DOMAIN PROTEIN (AFU_ORTHOLOGUE AFUA_6G00490)"/>
    <property type="match status" value="1"/>
</dbReference>
<dbReference type="AlphaFoldDB" id="A0A523QM17"/>
<evidence type="ECO:0000259" key="3">
    <source>
        <dbReference type="Pfam" id="PF04412"/>
    </source>
</evidence>
<organism evidence="4 5">
    <name type="scientific">Aerophobetes bacterium</name>
    <dbReference type="NCBI Taxonomy" id="2030807"/>
    <lineage>
        <taxon>Bacteria</taxon>
        <taxon>Candidatus Aerophobota</taxon>
    </lineage>
</organism>
<evidence type="ECO:0000313" key="4">
    <source>
        <dbReference type="EMBL" id="TES86847.1"/>
    </source>
</evidence>
<comment type="caution">
    <text evidence="4">The sequence shown here is derived from an EMBL/GenBank/DDBJ whole genome shotgun (WGS) entry which is preliminary data.</text>
</comment>
<keyword evidence="1" id="KW-0408">Iron</keyword>
<dbReference type="Pfam" id="PF04412">
    <property type="entry name" value="AcnX"/>
    <property type="match status" value="1"/>
</dbReference>
<protein>
    <submittedName>
        <fullName evidence="4">DUF521 domain-containing protein</fullName>
    </submittedName>
</protein>
<keyword evidence="2" id="KW-0456">Lyase</keyword>
<gene>
    <name evidence="4" type="ORF">E3J95_00960</name>
</gene>